<evidence type="ECO:0000259" key="3">
    <source>
        <dbReference type="Pfam" id="PF01347"/>
    </source>
</evidence>
<comment type="caution">
    <text evidence="4">The sequence shown here is derived from an EMBL/GenBank/DDBJ whole genome shotgun (WGS) entry which is preliminary data.</text>
</comment>
<dbReference type="Pfam" id="PF01347">
    <property type="entry name" value="Vitellogenin_N"/>
    <property type="match status" value="2"/>
</dbReference>
<dbReference type="InterPro" id="IPR015816">
    <property type="entry name" value="Vitellinogen_b-sht_N"/>
</dbReference>
<proteinExistence type="predicted"/>
<dbReference type="Gene3D" id="2.30.230.10">
    <property type="entry name" value="Lipovitellin, beta-sheet shell regions, chain A"/>
    <property type="match status" value="2"/>
</dbReference>
<dbReference type="OrthoDB" id="7699294at2759"/>
<feature type="domain" description="Vitellogenin" evidence="3">
    <location>
        <begin position="77"/>
        <end position="250"/>
    </location>
</feature>
<sequence length="600" mass="67978">MMSALSLIPFVIGLVGYDSCLKSTPDLWKYGPEYNFKVECNASLTNTAYNEISITNVTLDLICRPFYSTSVVSSGSDALQCKISNAQMNNYNFDIKNIKKHDNHSLPFEINNQTFEIIYTNNGIKNINIQLPVSPWRMNIYRTIASYLNYGYNDFVKNVETTYNITKLENSTLGECQANMSVTKYPNYEFTGVKMNSPCDKLKLETIAYKDKYPVVEFHKNRILNNCTKKTPYFFGGDDDTINKPSRYFTNNTNSYVVYVTAPLSFESQTINNGILTLFNKSAPVYESTSIRLVEIKPAKSEFKRIESPGITNIHSHSEIIIPAAYILSFLFFFYLNIKMKIVCLIPFVVGLIGFDKCQKDSPEVWKHGPEYTFRMKVNASLSYPKLSNNAFSNLTIIVKCRPFSTEINQENDGLQCYVHSAQKQNHDIIQSTKLPKIHADRPTLPFDIGNKTFEILFSNNGVKDIRVELPISNWRLNMFRAISSQLNFGFNGFDKDEDTFTIEQNENSTIGNCYTKIEESSVSGFALAPQSFGSHTINKGTLTYTNVKISSPTMEHIDLRLVSIDPAIKELKRLDKPGISTLASGDTIEKIATPKTVLK</sequence>
<gene>
    <name evidence="4" type="ORF">HCN44_010188</name>
</gene>
<dbReference type="Proteomes" id="UP000639338">
    <property type="component" value="Unassembled WGS sequence"/>
</dbReference>
<evidence type="ECO:0000313" key="5">
    <source>
        <dbReference type="Proteomes" id="UP000639338"/>
    </source>
</evidence>
<dbReference type="PANTHER" id="PTHR23345">
    <property type="entry name" value="VITELLOGENIN-RELATED"/>
    <property type="match status" value="1"/>
</dbReference>
<dbReference type="InterPro" id="IPR001747">
    <property type="entry name" value="Vitellogenin_N"/>
</dbReference>
<keyword evidence="5" id="KW-1185">Reference proteome</keyword>
<reference evidence="4 5" key="1">
    <citation type="submission" date="2020-08" db="EMBL/GenBank/DDBJ databases">
        <title>Aphidius gifuensis genome sequencing and assembly.</title>
        <authorList>
            <person name="Du Z."/>
        </authorList>
    </citation>
    <scope>NUCLEOTIDE SEQUENCE [LARGE SCALE GENOMIC DNA]</scope>
    <source>
        <strain evidence="4">YNYX2018</strain>
        <tissue evidence="4">Adults</tissue>
    </source>
</reference>
<dbReference type="SUPFAM" id="SSF56968">
    <property type="entry name" value="Lipovitellin-phosvitin complex, beta-sheet shell regions"/>
    <property type="match status" value="2"/>
</dbReference>
<organism evidence="4 5">
    <name type="scientific">Aphidius gifuensis</name>
    <name type="common">Parasitoid wasp</name>
    <dbReference type="NCBI Taxonomy" id="684658"/>
    <lineage>
        <taxon>Eukaryota</taxon>
        <taxon>Metazoa</taxon>
        <taxon>Ecdysozoa</taxon>
        <taxon>Arthropoda</taxon>
        <taxon>Hexapoda</taxon>
        <taxon>Insecta</taxon>
        <taxon>Pterygota</taxon>
        <taxon>Neoptera</taxon>
        <taxon>Endopterygota</taxon>
        <taxon>Hymenoptera</taxon>
        <taxon>Apocrita</taxon>
        <taxon>Ichneumonoidea</taxon>
        <taxon>Braconidae</taxon>
        <taxon>Aphidiinae</taxon>
        <taxon>Aphidius</taxon>
    </lineage>
</organism>
<accession>A0A834XW43</accession>
<keyword evidence="2" id="KW-0758">Storage protein</keyword>
<dbReference type="PANTHER" id="PTHR23345:SF15">
    <property type="entry name" value="VITELLOGENIN 1-RELATED"/>
    <property type="match status" value="1"/>
</dbReference>
<dbReference type="GO" id="GO:0005319">
    <property type="term" value="F:lipid transporter activity"/>
    <property type="evidence" value="ECO:0007669"/>
    <property type="project" value="InterPro"/>
</dbReference>
<name>A0A834XW43_APHGI</name>
<dbReference type="InterPro" id="IPR015819">
    <property type="entry name" value="Lipid_transp_b-sht_shell"/>
</dbReference>
<evidence type="ECO:0000256" key="1">
    <source>
        <dbReference type="ARBA" id="ARBA00022729"/>
    </source>
</evidence>
<evidence type="ECO:0000313" key="4">
    <source>
        <dbReference type="EMBL" id="KAF7993593.1"/>
    </source>
</evidence>
<keyword evidence="1" id="KW-0732">Signal</keyword>
<dbReference type="EMBL" id="JACMRX010000003">
    <property type="protein sequence ID" value="KAF7993593.1"/>
    <property type="molecule type" value="Genomic_DNA"/>
</dbReference>
<dbReference type="InterPro" id="IPR050733">
    <property type="entry name" value="Vitellogenin/Apolipophorin"/>
</dbReference>
<evidence type="ECO:0000256" key="2">
    <source>
        <dbReference type="ARBA" id="ARBA00022761"/>
    </source>
</evidence>
<protein>
    <recommendedName>
        <fullName evidence="3">Vitellogenin domain-containing protein</fullName>
    </recommendedName>
</protein>
<dbReference type="AlphaFoldDB" id="A0A834XW43"/>
<feature type="domain" description="Vitellogenin" evidence="3">
    <location>
        <begin position="449"/>
        <end position="518"/>
    </location>
</feature>